<dbReference type="Proteomes" id="UP000663881">
    <property type="component" value="Unassembled WGS sequence"/>
</dbReference>
<proteinExistence type="predicted"/>
<name>A0A820NJ93_9BILA</name>
<protein>
    <submittedName>
        <fullName evidence="1">Uncharacterized protein</fullName>
    </submittedName>
</protein>
<gene>
    <name evidence="1" type="ORF">OKA104_LOCUS50814</name>
</gene>
<evidence type="ECO:0000313" key="1">
    <source>
        <dbReference type="EMBL" id="CAF4389869.1"/>
    </source>
</evidence>
<sequence length="19" mass="2005">MEPANSTKEIASCVKAAVR</sequence>
<organism evidence="1 2">
    <name type="scientific">Adineta steineri</name>
    <dbReference type="NCBI Taxonomy" id="433720"/>
    <lineage>
        <taxon>Eukaryota</taxon>
        <taxon>Metazoa</taxon>
        <taxon>Spiralia</taxon>
        <taxon>Gnathifera</taxon>
        <taxon>Rotifera</taxon>
        <taxon>Eurotatoria</taxon>
        <taxon>Bdelloidea</taxon>
        <taxon>Adinetida</taxon>
        <taxon>Adinetidae</taxon>
        <taxon>Adineta</taxon>
    </lineage>
</organism>
<accession>A0A820NJ93</accession>
<dbReference type="AlphaFoldDB" id="A0A820NJ93"/>
<evidence type="ECO:0000313" key="2">
    <source>
        <dbReference type="Proteomes" id="UP000663881"/>
    </source>
</evidence>
<feature type="non-terminal residue" evidence="1">
    <location>
        <position position="19"/>
    </location>
</feature>
<comment type="caution">
    <text evidence="1">The sequence shown here is derived from an EMBL/GenBank/DDBJ whole genome shotgun (WGS) entry which is preliminary data.</text>
</comment>
<reference evidence="1" key="1">
    <citation type="submission" date="2021-02" db="EMBL/GenBank/DDBJ databases">
        <authorList>
            <person name="Nowell W R."/>
        </authorList>
    </citation>
    <scope>NUCLEOTIDE SEQUENCE</scope>
</reference>
<dbReference type="EMBL" id="CAJOAY010026318">
    <property type="protein sequence ID" value="CAF4389869.1"/>
    <property type="molecule type" value="Genomic_DNA"/>
</dbReference>